<evidence type="ECO:0000313" key="2">
    <source>
        <dbReference type="EMBL" id="VDK40326.1"/>
    </source>
</evidence>
<name>A0A3P6PK91_DIBLA</name>
<accession>A0A3P6PK91</accession>
<reference evidence="2 3" key="1">
    <citation type="submission" date="2018-11" db="EMBL/GenBank/DDBJ databases">
        <authorList>
            <consortium name="Pathogen Informatics"/>
        </authorList>
    </citation>
    <scope>NUCLEOTIDE SEQUENCE [LARGE SCALE GENOMIC DNA]</scope>
</reference>
<protein>
    <submittedName>
        <fullName evidence="2">Uncharacterized protein</fullName>
    </submittedName>
</protein>
<sequence>MPDLRHQVVGFLWFFRFSHLRQQQQQQQQQQQRQQGVSNILSAFDYEKARSFTSDATSQPPKSLHQQHLDAMHASGSASR</sequence>
<dbReference type="Proteomes" id="UP000281553">
    <property type="component" value="Unassembled WGS sequence"/>
</dbReference>
<organism evidence="2 3">
    <name type="scientific">Dibothriocephalus latus</name>
    <name type="common">Fish tapeworm</name>
    <name type="synonym">Diphyllobothrium latum</name>
    <dbReference type="NCBI Taxonomy" id="60516"/>
    <lineage>
        <taxon>Eukaryota</taxon>
        <taxon>Metazoa</taxon>
        <taxon>Spiralia</taxon>
        <taxon>Lophotrochozoa</taxon>
        <taxon>Platyhelminthes</taxon>
        <taxon>Cestoda</taxon>
        <taxon>Eucestoda</taxon>
        <taxon>Diphyllobothriidea</taxon>
        <taxon>Diphyllobothriidae</taxon>
        <taxon>Dibothriocephalus</taxon>
    </lineage>
</organism>
<evidence type="ECO:0000313" key="3">
    <source>
        <dbReference type="Proteomes" id="UP000281553"/>
    </source>
</evidence>
<proteinExistence type="predicted"/>
<dbReference type="AlphaFoldDB" id="A0A3P6PK91"/>
<feature type="non-terminal residue" evidence="2">
    <location>
        <position position="80"/>
    </location>
</feature>
<dbReference type="EMBL" id="UYRU01006709">
    <property type="protein sequence ID" value="VDK40326.1"/>
    <property type="molecule type" value="Genomic_DNA"/>
</dbReference>
<feature type="compositionally biased region" description="Polar residues" evidence="1">
    <location>
        <begin position="51"/>
        <end position="66"/>
    </location>
</feature>
<evidence type="ECO:0000256" key="1">
    <source>
        <dbReference type="SAM" id="MobiDB-lite"/>
    </source>
</evidence>
<feature type="region of interest" description="Disordered" evidence="1">
    <location>
        <begin position="51"/>
        <end position="80"/>
    </location>
</feature>
<dbReference type="OrthoDB" id="6282252at2759"/>
<gene>
    <name evidence="2" type="ORF">DILT_LOCUS1129</name>
</gene>
<keyword evidence="3" id="KW-1185">Reference proteome</keyword>